<comment type="function">
    <text evidence="4">Regulates CDK7, the catalytic subunit of the CDK-activating kinase (CAK) enzymatic complex. CAK activates the cyclin-associated kinases CDK1, CDK2, CDK4 and CDK6 by threonine phosphorylation. CAK complexed to the core-TFIIH basal transcription factor activates RNA polymerase II by serine phosphorylation of the repetitive C-terminal domain (CTD) of its large subunit (POLR2A), allowing its escape from the promoter and elongation of the transcripts. Involved in cell cycle control and in RNA transcription by RNA polymerase II. Its expression and activity are constant throughout the cell cycle.</text>
</comment>
<feature type="region of interest" description="Disordered" evidence="7">
    <location>
        <begin position="270"/>
        <end position="298"/>
    </location>
</feature>
<dbReference type="InterPro" id="IPR031658">
    <property type="entry name" value="Cyclin_C_2"/>
</dbReference>
<evidence type="ECO:0000256" key="5">
    <source>
        <dbReference type="ARBA" id="ARBA00026042"/>
    </source>
</evidence>
<evidence type="ECO:0000313" key="10">
    <source>
        <dbReference type="Proteomes" id="UP001159427"/>
    </source>
</evidence>
<dbReference type="CDD" id="cd20525">
    <property type="entry name" value="CYCLIN_CCNH_rpt2"/>
    <property type="match status" value="1"/>
</dbReference>
<proteinExistence type="inferred from homology"/>
<evidence type="ECO:0000256" key="7">
    <source>
        <dbReference type="SAM" id="MobiDB-lite"/>
    </source>
</evidence>
<dbReference type="InterPro" id="IPR013763">
    <property type="entry name" value="Cyclin-like_dom"/>
</dbReference>
<evidence type="ECO:0000256" key="4">
    <source>
        <dbReference type="ARBA" id="ARBA00025343"/>
    </source>
</evidence>
<feature type="domain" description="Cyclin-like" evidence="8">
    <location>
        <begin position="61"/>
        <end position="149"/>
    </location>
</feature>
<keyword evidence="3 6" id="KW-0195">Cyclin</keyword>
<dbReference type="SMART" id="SM00385">
    <property type="entry name" value="CYCLIN"/>
    <property type="match status" value="1"/>
</dbReference>
<dbReference type="CDD" id="cd20524">
    <property type="entry name" value="CYCLIN_CCNH_rpt1"/>
    <property type="match status" value="1"/>
</dbReference>
<evidence type="ECO:0000256" key="1">
    <source>
        <dbReference type="ARBA" id="ARBA00008638"/>
    </source>
</evidence>
<evidence type="ECO:0000256" key="6">
    <source>
        <dbReference type="RuleBase" id="RU000383"/>
    </source>
</evidence>
<reference evidence="9 10" key="1">
    <citation type="submission" date="2022-05" db="EMBL/GenBank/DDBJ databases">
        <authorList>
            <consortium name="Genoscope - CEA"/>
            <person name="William W."/>
        </authorList>
    </citation>
    <scope>NUCLEOTIDE SEQUENCE [LARGE SCALE GENOMIC DNA]</scope>
</reference>
<name>A0ABN8LWB6_9CNID</name>
<gene>
    <name evidence="9" type="ORF">PEVE_00012013</name>
</gene>
<comment type="subunit">
    <text evidence="5">Associates primarily with CDK7 and MAT1 to form the CAK complex. CAK can further associate with the core-TFIIH to form the TFIIH basal transcription factor.</text>
</comment>
<feature type="compositionally biased region" description="Basic and acidic residues" evidence="7">
    <location>
        <begin position="288"/>
        <end position="298"/>
    </location>
</feature>
<evidence type="ECO:0000256" key="2">
    <source>
        <dbReference type="ARBA" id="ARBA00019496"/>
    </source>
</evidence>
<evidence type="ECO:0000313" key="9">
    <source>
        <dbReference type="EMBL" id="CAH3021590.1"/>
    </source>
</evidence>
<protein>
    <recommendedName>
        <fullName evidence="2">Cyclin-H</fullName>
    </recommendedName>
</protein>
<dbReference type="PANTHER" id="PTHR10026">
    <property type="entry name" value="CYCLIN"/>
    <property type="match status" value="1"/>
</dbReference>
<sequence>MFHSSTQRKHWTFANEIELTGIREEVNNAYCQRFRENPSTKKDVNFLTVEEERSLIEYYQLVLIEVCDKFKPPVPNAVTATAVAYLKRFYLKTSVMDHPPKEMFLVCLYMACKVEEHNVSVDKFVEILPPDRREKTKDFILAHELLLMQCLNFHLTVHNPYRPMEGFIIDLKTRCPKLGDPEKWRSSAEEFLRKALLTDVSLLFSPSQIALAALFSASKGVIGSYIGENLGEHQKHVLSQIQQLVTMVTSKVKSSPSKEQVKSLELKLKGCRNPENNPDSKLFKKKKMDKEKAMDESF</sequence>
<dbReference type="InterPro" id="IPR027081">
    <property type="entry name" value="CyclinH/Ccl1"/>
</dbReference>
<dbReference type="NCBIfam" id="TIGR00569">
    <property type="entry name" value="ccl1"/>
    <property type="match status" value="1"/>
</dbReference>
<dbReference type="InterPro" id="IPR006671">
    <property type="entry name" value="Cyclin_N"/>
</dbReference>
<dbReference type="Proteomes" id="UP001159427">
    <property type="component" value="Unassembled WGS sequence"/>
</dbReference>
<dbReference type="Pfam" id="PF00134">
    <property type="entry name" value="Cyclin_N"/>
    <property type="match status" value="1"/>
</dbReference>
<keyword evidence="10" id="KW-1185">Reference proteome</keyword>
<dbReference type="Gene3D" id="1.10.472.10">
    <property type="entry name" value="Cyclin-like"/>
    <property type="match status" value="2"/>
</dbReference>
<dbReference type="EMBL" id="CALNXI010000188">
    <property type="protein sequence ID" value="CAH3021590.1"/>
    <property type="molecule type" value="Genomic_DNA"/>
</dbReference>
<dbReference type="InterPro" id="IPR043198">
    <property type="entry name" value="Cyclin/Ssn8"/>
</dbReference>
<evidence type="ECO:0000259" key="8">
    <source>
        <dbReference type="SMART" id="SM00385"/>
    </source>
</evidence>
<comment type="similarity">
    <text evidence="1">Belongs to the cyclin family. Cyclin C subfamily.</text>
</comment>
<dbReference type="Pfam" id="PF16899">
    <property type="entry name" value="Cyclin_C_2"/>
    <property type="match status" value="1"/>
</dbReference>
<comment type="caution">
    <text evidence="9">The sequence shown here is derived from an EMBL/GenBank/DDBJ whole genome shotgun (WGS) entry which is preliminary data.</text>
</comment>
<dbReference type="InterPro" id="IPR036915">
    <property type="entry name" value="Cyclin-like_sf"/>
</dbReference>
<organism evidence="9 10">
    <name type="scientific">Porites evermanni</name>
    <dbReference type="NCBI Taxonomy" id="104178"/>
    <lineage>
        <taxon>Eukaryota</taxon>
        <taxon>Metazoa</taxon>
        <taxon>Cnidaria</taxon>
        <taxon>Anthozoa</taxon>
        <taxon>Hexacorallia</taxon>
        <taxon>Scleractinia</taxon>
        <taxon>Fungiina</taxon>
        <taxon>Poritidae</taxon>
        <taxon>Porites</taxon>
    </lineage>
</organism>
<dbReference type="SUPFAM" id="SSF47954">
    <property type="entry name" value="Cyclin-like"/>
    <property type="match status" value="2"/>
</dbReference>
<accession>A0ABN8LWB6</accession>
<evidence type="ECO:0000256" key="3">
    <source>
        <dbReference type="ARBA" id="ARBA00023127"/>
    </source>
</evidence>